<feature type="region of interest" description="Disordered" evidence="1">
    <location>
        <begin position="29"/>
        <end position="95"/>
    </location>
</feature>
<dbReference type="AlphaFoldDB" id="A0AAD7S0D2"/>
<comment type="caution">
    <text evidence="2">The sequence shown here is derived from an EMBL/GenBank/DDBJ whole genome shotgun (WGS) entry which is preliminary data.</text>
</comment>
<sequence>MSSAGFSQLDVLRVIVPEQLLRPIGRLRPASASAGGPPVVPPGTTAFSALPGVRGTARHDPTTSPTQKKRLDVTKPDRRLSNIAPPVNRPQQGRPLSSFMSAPLGGLIYGAHRMNVLKCRGRSECLHGEACVPSRDRRTNVQS</sequence>
<name>A0AAD7S0D2_9TELE</name>
<dbReference type="EMBL" id="JAINUG010000135">
    <property type="protein sequence ID" value="KAJ8393638.1"/>
    <property type="molecule type" value="Genomic_DNA"/>
</dbReference>
<dbReference type="Proteomes" id="UP001221898">
    <property type="component" value="Unassembled WGS sequence"/>
</dbReference>
<evidence type="ECO:0000313" key="3">
    <source>
        <dbReference type="Proteomes" id="UP001221898"/>
    </source>
</evidence>
<evidence type="ECO:0000313" key="2">
    <source>
        <dbReference type="EMBL" id="KAJ8393638.1"/>
    </source>
</evidence>
<evidence type="ECO:0000256" key="1">
    <source>
        <dbReference type="SAM" id="MobiDB-lite"/>
    </source>
</evidence>
<keyword evidence="3" id="KW-1185">Reference proteome</keyword>
<accession>A0AAD7S0D2</accession>
<protein>
    <submittedName>
        <fullName evidence="2">Uncharacterized protein</fullName>
    </submittedName>
</protein>
<proteinExistence type="predicted"/>
<feature type="compositionally biased region" description="Basic and acidic residues" evidence="1">
    <location>
        <begin position="69"/>
        <end position="80"/>
    </location>
</feature>
<feature type="compositionally biased region" description="Low complexity" evidence="1">
    <location>
        <begin position="29"/>
        <end position="46"/>
    </location>
</feature>
<organism evidence="2 3">
    <name type="scientific">Aldrovandia affinis</name>
    <dbReference type="NCBI Taxonomy" id="143900"/>
    <lineage>
        <taxon>Eukaryota</taxon>
        <taxon>Metazoa</taxon>
        <taxon>Chordata</taxon>
        <taxon>Craniata</taxon>
        <taxon>Vertebrata</taxon>
        <taxon>Euteleostomi</taxon>
        <taxon>Actinopterygii</taxon>
        <taxon>Neopterygii</taxon>
        <taxon>Teleostei</taxon>
        <taxon>Notacanthiformes</taxon>
        <taxon>Halosauridae</taxon>
        <taxon>Aldrovandia</taxon>
    </lineage>
</organism>
<reference evidence="2" key="1">
    <citation type="journal article" date="2023" name="Science">
        <title>Genome structures resolve the early diversification of teleost fishes.</title>
        <authorList>
            <person name="Parey E."/>
            <person name="Louis A."/>
            <person name="Montfort J."/>
            <person name="Bouchez O."/>
            <person name="Roques C."/>
            <person name="Iampietro C."/>
            <person name="Lluch J."/>
            <person name="Castinel A."/>
            <person name="Donnadieu C."/>
            <person name="Desvignes T."/>
            <person name="Floi Bucao C."/>
            <person name="Jouanno E."/>
            <person name="Wen M."/>
            <person name="Mejri S."/>
            <person name="Dirks R."/>
            <person name="Jansen H."/>
            <person name="Henkel C."/>
            <person name="Chen W.J."/>
            <person name="Zahm M."/>
            <person name="Cabau C."/>
            <person name="Klopp C."/>
            <person name="Thompson A.W."/>
            <person name="Robinson-Rechavi M."/>
            <person name="Braasch I."/>
            <person name="Lecointre G."/>
            <person name="Bobe J."/>
            <person name="Postlethwait J.H."/>
            <person name="Berthelot C."/>
            <person name="Roest Crollius H."/>
            <person name="Guiguen Y."/>
        </authorList>
    </citation>
    <scope>NUCLEOTIDE SEQUENCE</scope>
    <source>
        <strain evidence="2">NC1722</strain>
    </source>
</reference>
<gene>
    <name evidence="2" type="ORF">AAFF_G00058570</name>
</gene>